<evidence type="ECO:0000256" key="8">
    <source>
        <dbReference type="ARBA" id="ARBA00023027"/>
    </source>
</evidence>
<keyword evidence="9" id="KW-0793">Thylakoid</keyword>
<dbReference type="GO" id="GO:0016655">
    <property type="term" value="F:oxidoreductase activity, acting on NAD(P)H, quinone or similar compound as acceptor"/>
    <property type="evidence" value="ECO:0007669"/>
    <property type="project" value="InterPro"/>
</dbReference>
<evidence type="ECO:0000256" key="1">
    <source>
        <dbReference type="ARBA" id="ARBA00004141"/>
    </source>
</evidence>
<evidence type="ECO:0000256" key="12">
    <source>
        <dbReference type="ARBA" id="ARBA00048026"/>
    </source>
</evidence>
<evidence type="ECO:0000256" key="4">
    <source>
        <dbReference type="ARBA" id="ARBA00022857"/>
    </source>
</evidence>
<feature type="transmembrane region" description="Helical" evidence="13">
    <location>
        <begin position="62"/>
        <end position="83"/>
    </location>
</feature>
<keyword evidence="8" id="KW-0520">NAD</keyword>
<dbReference type="PANTHER" id="PTHR36727:SF2">
    <property type="entry name" value="NAD(P)H-QUINONE OXIDOREDUCTASE SUBUNIT L, CHLOROPLASTIC"/>
    <property type="match status" value="1"/>
</dbReference>
<dbReference type="GO" id="GO:0048038">
    <property type="term" value="F:quinone binding"/>
    <property type="evidence" value="ECO:0007669"/>
    <property type="project" value="UniProtKB-KW"/>
</dbReference>
<dbReference type="PANTHER" id="PTHR36727">
    <property type="entry name" value="NAD(P)H-QUINONE OXIDOREDUCTASE SUBUNIT L, CHLOROPLASTIC"/>
    <property type="match status" value="1"/>
</dbReference>
<comment type="catalytic activity">
    <reaction evidence="11">
        <text>a plastoquinone + NADPH + (n+1) H(+)(in) = a plastoquinol + NADP(+) + n H(+)(out)</text>
        <dbReference type="Rhea" id="RHEA:42612"/>
        <dbReference type="Rhea" id="RHEA-COMP:9561"/>
        <dbReference type="Rhea" id="RHEA-COMP:9562"/>
        <dbReference type="ChEBI" id="CHEBI:15378"/>
        <dbReference type="ChEBI" id="CHEBI:17757"/>
        <dbReference type="ChEBI" id="CHEBI:57783"/>
        <dbReference type="ChEBI" id="CHEBI:58349"/>
        <dbReference type="ChEBI" id="CHEBI:62192"/>
    </reaction>
</comment>
<evidence type="ECO:0000256" key="2">
    <source>
        <dbReference type="ARBA" id="ARBA00022692"/>
    </source>
</evidence>
<sequence>MNCISPWRWSLPSSFPPSPSSLLPKRTTPPSLLRTNNFPTGIRALLPNRPSATQRRTPTNPLTLPSLLQIGSIFSSMAAPAAMAVTGDNNVDEDLVTTLVTGGITAAFYLFVVPPILLNWLRLRWFKRRLFEMYLQFMFVFIFFPGLMLWAPFVNFRPLPRDPTMKYPWSTPKDDVPI</sequence>
<dbReference type="EMBL" id="KM584785">
    <property type="protein sequence ID" value="AKG62885.1"/>
    <property type="molecule type" value="mRNA"/>
</dbReference>
<keyword evidence="7 13" id="KW-1133">Transmembrane helix</keyword>
<accession>A0A0F7H031</accession>
<feature type="transmembrane region" description="Helical" evidence="13">
    <location>
        <begin position="95"/>
        <end position="121"/>
    </location>
</feature>
<reference evidence="14" key="1">
    <citation type="journal article" date="2015" name="BMC Plant Biol.">
        <title>NDH expression marks major transitions in plant evolution and reveals coordinate intracellular gene loss.</title>
        <authorList>
            <person name="Ruhlman T.A."/>
            <person name="Chang W.J."/>
            <person name="Chen J.J."/>
            <person name="Huang Y.T."/>
            <person name="Chan M.T."/>
            <person name="Zhang J."/>
            <person name="Liao D.C."/>
            <person name="Blazier J.C."/>
            <person name="Jin X."/>
            <person name="Shih M.C."/>
            <person name="Jansen R.K."/>
            <person name="Lin C.S."/>
        </authorList>
    </citation>
    <scope>NUCLEOTIDE SEQUENCE</scope>
</reference>
<feature type="transmembrane region" description="Helical" evidence="13">
    <location>
        <begin position="133"/>
        <end position="153"/>
    </location>
</feature>
<keyword evidence="5" id="KW-0618">Plastoquinone</keyword>
<evidence type="ECO:0000256" key="5">
    <source>
        <dbReference type="ARBA" id="ARBA00022957"/>
    </source>
</evidence>
<name>A0A0F7H031_9ASPA</name>
<protein>
    <submittedName>
        <fullName evidence="14">NADH dehydrogenase-like complex L</fullName>
    </submittedName>
</protein>
<evidence type="ECO:0000256" key="7">
    <source>
        <dbReference type="ARBA" id="ARBA00022989"/>
    </source>
</evidence>
<keyword evidence="2 13" id="KW-0812">Transmembrane</keyword>
<evidence type="ECO:0000256" key="13">
    <source>
        <dbReference type="SAM" id="Phobius"/>
    </source>
</evidence>
<dbReference type="InterPro" id="IPR019654">
    <property type="entry name" value="NADH-quinone_OxRdatse_su_L"/>
</dbReference>
<evidence type="ECO:0000256" key="3">
    <source>
        <dbReference type="ARBA" id="ARBA00022719"/>
    </source>
</evidence>
<organism evidence="14">
    <name type="scientific">Cypripedium formosanum</name>
    <dbReference type="NCBI Taxonomy" id="53042"/>
    <lineage>
        <taxon>Eukaryota</taxon>
        <taxon>Viridiplantae</taxon>
        <taxon>Streptophyta</taxon>
        <taxon>Embryophyta</taxon>
        <taxon>Tracheophyta</taxon>
        <taxon>Spermatophyta</taxon>
        <taxon>Magnoliopsida</taxon>
        <taxon>Liliopsida</taxon>
        <taxon>Asparagales</taxon>
        <taxon>Orchidaceae</taxon>
        <taxon>Cypripedioideae</taxon>
        <taxon>Cypripedium</taxon>
    </lineage>
</organism>
<proteinExistence type="evidence at transcript level"/>
<keyword evidence="10 13" id="KW-0472">Membrane</keyword>
<comment type="catalytic activity">
    <reaction evidence="12">
        <text>a plastoquinone + NADH + (n+1) H(+)(in) = a plastoquinol + NAD(+) + n H(+)(out)</text>
        <dbReference type="Rhea" id="RHEA:42608"/>
        <dbReference type="Rhea" id="RHEA-COMP:9561"/>
        <dbReference type="Rhea" id="RHEA-COMP:9562"/>
        <dbReference type="ChEBI" id="CHEBI:15378"/>
        <dbReference type="ChEBI" id="CHEBI:17757"/>
        <dbReference type="ChEBI" id="CHEBI:57540"/>
        <dbReference type="ChEBI" id="CHEBI:57945"/>
        <dbReference type="ChEBI" id="CHEBI:62192"/>
    </reaction>
</comment>
<comment type="subcellular location">
    <subcellularLocation>
        <location evidence="1">Membrane</location>
        <topology evidence="1">Multi-pass membrane protein</topology>
    </subcellularLocation>
</comment>
<dbReference type="GO" id="GO:0016020">
    <property type="term" value="C:membrane"/>
    <property type="evidence" value="ECO:0007669"/>
    <property type="project" value="UniProtKB-SubCell"/>
</dbReference>
<keyword evidence="4" id="KW-0521">NADP</keyword>
<evidence type="ECO:0000256" key="11">
    <source>
        <dbReference type="ARBA" id="ARBA00047726"/>
    </source>
</evidence>
<dbReference type="AlphaFoldDB" id="A0A0F7H031"/>
<evidence type="ECO:0000313" key="14">
    <source>
        <dbReference type="EMBL" id="AKG62885.1"/>
    </source>
</evidence>
<keyword evidence="6" id="KW-1278">Translocase</keyword>
<keyword evidence="3" id="KW-0874">Quinone</keyword>
<evidence type="ECO:0000256" key="6">
    <source>
        <dbReference type="ARBA" id="ARBA00022967"/>
    </source>
</evidence>
<evidence type="ECO:0000256" key="10">
    <source>
        <dbReference type="ARBA" id="ARBA00023136"/>
    </source>
</evidence>
<evidence type="ECO:0000256" key="9">
    <source>
        <dbReference type="ARBA" id="ARBA00023078"/>
    </source>
</evidence>
<gene>
    <name evidence="14" type="primary">NDHL</name>
</gene>
<dbReference type="Pfam" id="PF10716">
    <property type="entry name" value="NdhL"/>
    <property type="match status" value="1"/>
</dbReference>